<reference evidence="1" key="1">
    <citation type="submission" date="2021-06" db="EMBL/GenBank/DDBJ databases">
        <authorList>
            <person name="Kallberg Y."/>
            <person name="Tangrot J."/>
            <person name="Rosling A."/>
        </authorList>
    </citation>
    <scope>NUCLEOTIDE SEQUENCE</scope>
    <source>
        <strain evidence="1">MA461A</strain>
    </source>
</reference>
<proteinExistence type="predicted"/>
<dbReference type="EMBL" id="CAJVQC010112690">
    <property type="protein sequence ID" value="CAG8835747.1"/>
    <property type="molecule type" value="Genomic_DNA"/>
</dbReference>
<name>A0ACA9SE83_9GLOM</name>
<feature type="non-terminal residue" evidence="1">
    <location>
        <position position="97"/>
    </location>
</feature>
<organism evidence="1 2">
    <name type="scientific">Racocetra persica</name>
    <dbReference type="NCBI Taxonomy" id="160502"/>
    <lineage>
        <taxon>Eukaryota</taxon>
        <taxon>Fungi</taxon>
        <taxon>Fungi incertae sedis</taxon>
        <taxon>Mucoromycota</taxon>
        <taxon>Glomeromycotina</taxon>
        <taxon>Glomeromycetes</taxon>
        <taxon>Diversisporales</taxon>
        <taxon>Gigasporaceae</taxon>
        <taxon>Racocetra</taxon>
    </lineage>
</organism>
<evidence type="ECO:0000313" key="2">
    <source>
        <dbReference type="Proteomes" id="UP000789920"/>
    </source>
</evidence>
<protein>
    <submittedName>
        <fullName evidence="1">31682_t:CDS:1</fullName>
    </submittedName>
</protein>
<comment type="caution">
    <text evidence="1">The sequence shown here is derived from an EMBL/GenBank/DDBJ whole genome shotgun (WGS) entry which is preliminary data.</text>
</comment>
<evidence type="ECO:0000313" key="1">
    <source>
        <dbReference type="EMBL" id="CAG8835747.1"/>
    </source>
</evidence>
<accession>A0ACA9SE83</accession>
<sequence>IFTTPEPTSGAALIFMLNLLEEYGMSKLNFRDQVAHEARIQEIMSKEYATSVRANISDNETFPPPYYNPMFDQMDDHGTTHVSVLDINNMAVSFTST</sequence>
<dbReference type="Proteomes" id="UP000789920">
    <property type="component" value="Unassembled WGS sequence"/>
</dbReference>
<feature type="non-terminal residue" evidence="1">
    <location>
        <position position="1"/>
    </location>
</feature>
<keyword evidence="2" id="KW-1185">Reference proteome</keyword>
<gene>
    <name evidence="1" type="ORF">RPERSI_LOCUS29665</name>
</gene>